<dbReference type="InterPro" id="IPR022813">
    <property type="entry name" value="SecD/SecF_arch_bac"/>
</dbReference>
<feature type="transmembrane region" description="Helical" evidence="9">
    <location>
        <begin position="131"/>
        <end position="148"/>
    </location>
</feature>
<evidence type="ECO:0000256" key="9">
    <source>
        <dbReference type="HAMAP-Rule" id="MF_01464"/>
    </source>
</evidence>
<evidence type="ECO:0000256" key="5">
    <source>
        <dbReference type="ARBA" id="ARBA00022927"/>
    </source>
</evidence>
<feature type="transmembrane region" description="Helical" evidence="9">
    <location>
        <begin position="235"/>
        <end position="253"/>
    </location>
</feature>
<organism evidence="11 12">
    <name type="scientific">Pelosinus propionicus DSM 13327</name>
    <dbReference type="NCBI Taxonomy" id="1123291"/>
    <lineage>
        <taxon>Bacteria</taxon>
        <taxon>Bacillati</taxon>
        <taxon>Bacillota</taxon>
        <taxon>Negativicutes</taxon>
        <taxon>Selenomonadales</taxon>
        <taxon>Sporomusaceae</taxon>
        <taxon>Pelosinus</taxon>
    </lineage>
</organism>
<evidence type="ECO:0000256" key="4">
    <source>
        <dbReference type="ARBA" id="ARBA00022692"/>
    </source>
</evidence>
<feature type="transmembrane region" description="Helical" evidence="9">
    <location>
        <begin position="259"/>
        <end position="283"/>
    </location>
</feature>
<name>A0A1I4KTJ5_9FIRM</name>
<keyword evidence="12" id="KW-1185">Reference proteome</keyword>
<dbReference type="STRING" id="1123291.SAMN04490355_101990"/>
<feature type="transmembrane region" description="Helical" evidence="9">
    <location>
        <begin position="12"/>
        <end position="32"/>
    </location>
</feature>
<gene>
    <name evidence="9" type="primary">secF</name>
    <name evidence="11" type="ORF">SAMN04490355_101990</name>
</gene>
<evidence type="ECO:0000256" key="7">
    <source>
        <dbReference type="ARBA" id="ARBA00023010"/>
    </source>
</evidence>
<keyword evidence="2 9" id="KW-0813">Transport</keyword>
<dbReference type="Gene3D" id="3.30.70.2040">
    <property type="match status" value="1"/>
</dbReference>
<feature type="transmembrane region" description="Helical" evidence="9">
    <location>
        <begin position="184"/>
        <end position="203"/>
    </location>
</feature>
<evidence type="ECO:0000259" key="10">
    <source>
        <dbReference type="Pfam" id="PF02355"/>
    </source>
</evidence>
<dbReference type="NCBIfam" id="TIGR00916">
    <property type="entry name" value="2A0604s01"/>
    <property type="match status" value="1"/>
</dbReference>
<dbReference type="GO" id="GO:0043952">
    <property type="term" value="P:protein transport by the Sec complex"/>
    <property type="evidence" value="ECO:0007669"/>
    <property type="project" value="UniProtKB-UniRule"/>
</dbReference>
<comment type="function">
    <text evidence="9">Part of the Sec protein translocase complex. Interacts with the SecYEG preprotein conducting channel. SecDF uses the proton motive force (PMF) to complete protein translocation after the ATP-dependent function of SecA.</text>
</comment>
<dbReference type="RefSeq" id="WP_090937285.1">
    <property type="nucleotide sequence ID" value="NZ_FOTS01000019.1"/>
</dbReference>
<protein>
    <recommendedName>
        <fullName evidence="9">Protein-export membrane protein SecF</fullName>
    </recommendedName>
</protein>
<dbReference type="AlphaFoldDB" id="A0A1I4KTJ5"/>
<reference evidence="12" key="1">
    <citation type="submission" date="2016-10" db="EMBL/GenBank/DDBJ databases">
        <authorList>
            <person name="Varghese N."/>
            <person name="Submissions S."/>
        </authorList>
    </citation>
    <scope>NUCLEOTIDE SEQUENCE [LARGE SCALE GENOMIC DNA]</scope>
    <source>
        <strain evidence="12">DSM 13327</strain>
    </source>
</reference>
<keyword evidence="5 9" id="KW-0653">Protein transport</keyword>
<evidence type="ECO:0000256" key="3">
    <source>
        <dbReference type="ARBA" id="ARBA00022475"/>
    </source>
</evidence>
<dbReference type="OrthoDB" id="9805019at2"/>
<feature type="transmembrane region" description="Helical" evidence="9">
    <location>
        <begin position="155"/>
        <end position="178"/>
    </location>
</feature>
<dbReference type="GO" id="GO:0005886">
    <property type="term" value="C:plasma membrane"/>
    <property type="evidence" value="ECO:0007669"/>
    <property type="project" value="UniProtKB-SubCell"/>
</dbReference>
<dbReference type="Proteomes" id="UP000199520">
    <property type="component" value="Unassembled WGS sequence"/>
</dbReference>
<dbReference type="PRINTS" id="PR01755">
    <property type="entry name" value="SECFTRNLCASE"/>
</dbReference>
<comment type="subcellular location">
    <subcellularLocation>
        <location evidence="1 9">Cell membrane</location>
        <topology evidence="1 9">Multi-pass membrane protein</topology>
    </subcellularLocation>
</comment>
<dbReference type="PANTHER" id="PTHR30081:SF8">
    <property type="entry name" value="PROTEIN TRANSLOCASE SUBUNIT SECF"/>
    <property type="match status" value="1"/>
</dbReference>
<dbReference type="Pfam" id="PF02355">
    <property type="entry name" value="SecD_SecF_C"/>
    <property type="match status" value="1"/>
</dbReference>
<evidence type="ECO:0000256" key="1">
    <source>
        <dbReference type="ARBA" id="ARBA00004651"/>
    </source>
</evidence>
<proteinExistence type="inferred from homology"/>
<dbReference type="Gene3D" id="1.20.1640.10">
    <property type="entry name" value="Multidrug efflux transporter AcrB transmembrane domain"/>
    <property type="match status" value="1"/>
</dbReference>
<evidence type="ECO:0000256" key="6">
    <source>
        <dbReference type="ARBA" id="ARBA00022989"/>
    </source>
</evidence>
<dbReference type="Pfam" id="PF07549">
    <property type="entry name" value="Sec_GG"/>
    <property type="match status" value="1"/>
</dbReference>
<dbReference type="GO" id="GO:0065002">
    <property type="term" value="P:intracellular protein transmembrane transport"/>
    <property type="evidence" value="ECO:0007669"/>
    <property type="project" value="UniProtKB-UniRule"/>
</dbReference>
<dbReference type="HAMAP" id="MF_01464_B">
    <property type="entry name" value="SecF_B"/>
    <property type="match status" value="1"/>
</dbReference>
<dbReference type="GO" id="GO:0006605">
    <property type="term" value="P:protein targeting"/>
    <property type="evidence" value="ECO:0007669"/>
    <property type="project" value="UniProtKB-UniRule"/>
</dbReference>
<evidence type="ECO:0000256" key="2">
    <source>
        <dbReference type="ARBA" id="ARBA00022448"/>
    </source>
</evidence>
<dbReference type="EMBL" id="FOTS01000019">
    <property type="protein sequence ID" value="SFL81966.1"/>
    <property type="molecule type" value="Genomic_DNA"/>
</dbReference>
<sequence length="302" mass="33829">MKFDIIGKRYWWFALSLIVLIPGLISMAFQGFNLGIDFTGGTILDLKFASPVTVAQVREVLVEHHLENSVIQLVSTDHAEASNNLFIRTHVLSNDESQILFTDMEKRLGAFEVLRSEKVGAVMGSELTQQALLNLTVVCALLIAYISYRFEYKIAVSAILAILHDVLIVLGIFSLFRIEMDSSFVAAILTVIGYSMNEAIVVFDRIRENLKTHRKTESFQDLVNRSIGQTFTRTLYTLLTVLFACGSLHFFGGESTKNFSLAMLIGFLSGAYSAIFNASPIWVTWKEYEERKRTALKTGGSK</sequence>
<keyword evidence="6 9" id="KW-1133">Transmembrane helix</keyword>
<comment type="subunit">
    <text evidence="9">Forms a complex with SecD. Part of the essential Sec protein translocation apparatus which comprises SecA, SecYEG and auxiliary proteins SecDF. Other proteins may also be involved.</text>
</comment>
<dbReference type="InterPro" id="IPR055344">
    <property type="entry name" value="SecD_SecF_C_bact"/>
</dbReference>
<keyword evidence="8 9" id="KW-0472">Membrane</keyword>
<dbReference type="GO" id="GO:0015450">
    <property type="term" value="F:protein-transporting ATPase activity"/>
    <property type="evidence" value="ECO:0007669"/>
    <property type="project" value="InterPro"/>
</dbReference>
<dbReference type="InterPro" id="IPR022646">
    <property type="entry name" value="SecD/SecF_CS"/>
</dbReference>
<dbReference type="SUPFAM" id="SSF82866">
    <property type="entry name" value="Multidrug efflux transporter AcrB transmembrane domain"/>
    <property type="match status" value="1"/>
</dbReference>
<evidence type="ECO:0000256" key="8">
    <source>
        <dbReference type="ARBA" id="ARBA00023136"/>
    </source>
</evidence>
<dbReference type="InterPro" id="IPR022645">
    <property type="entry name" value="SecD/SecF_bac"/>
</dbReference>
<keyword evidence="3 9" id="KW-1003">Cell membrane</keyword>
<keyword evidence="7 9" id="KW-0811">Translocation</keyword>
<accession>A0A1I4KTJ5</accession>
<dbReference type="InterPro" id="IPR005665">
    <property type="entry name" value="SecF_bac"/>
</dbReference>
<dbReference type="NCBIfam" id="TIGR00966">
    <property type="entry name" value="transloc_SecF"/>
    <property type="match status" value="1"/>
</dbReference>
<dbReference type="InterPro" id="IPR048634">
    <property type="entry name" value="SecD_SecF_C"/>
</dbReference>
<evidence type="ECO:0000313" key="12">
    <source>
        <dbReference type="Proteomes" id="UP000199520"/>
    </source>
</evidence>
<dbReference type="PANTHER" id="PTHR30081">
    <property type="entry name" value="PROTEIN-EXPORT MEMBRANE PROTEIN SEC"/>
    <property type="match status" value="1"/>
</dbReference>
<evidence type="ECO:0000313" key="11">
    <source>
        <dbReference type="EMBL" id="SFL81966.1"/>
    </source>
</evidence>
<keyword evidence="4 9" id="KW-0812">Transmembrane</keyword>
<comment type="similarity">
    <text evidence="9">Belongs to the SecD/SecF family. SecF subfamily.</text>
</comment>
<feature type="domain" description="Protein export membrane protein SecD/SecF C-terminal" evidence="10">
    <location>
        <begin position="109"/>
        <end position="287"/>
    </location>
</feature>